<dbReference type="InterPro" id="IPR049457">
    <property type="entry name" value="Emfourin"/>
</dbReference>
<dbReference type="Pfam" id="PF20242">
    <property type="entry name" value="Emfourin"/>
    <property type="match status" value="1"/>
</dbReference>
<evidence type="ECO:0000313" key="1">
    <source>
        <dbReference type="EMBL" id="BCU54623.1"/>
    </source>
</evidence>
<dbReference type="EMBL" id="AP024590">
    <property type="protein sequence ID" value="BCU54623.1"/>
    <property type="molecule type" value="Genomic_DNA"/>
</dbReference>
<evidence type="ECO:0000313" key="2">
    <source>
        <dbReference type="Proteomes" id="UP000682928"/>
    </source>
</evidence>
<protein>
    <submittedName>
        <fullName evidence="1">Uncharacterized protein</fullName>
    </submittedName>
</protein>
<dbReference type="AlphaFoldDB" id="A0AA86J1A9"/>
<dbReference type="Proteomes" id="UP000682928">
    <property type="component" value="Chromosome"/>
</dbReference>
<proteinExistence type="predicted"/>
<accession>A0AA86J1A9</accession>
<gene>
    <name evidence="1" type="ORF">ENKO_12170</name>
</gene>
<dbReference type="RefSeq" id="WP_088219397.1">
    <property type="nucleotide sequence ID" value="NZ_AP024590.1"/>
</dbReference>
<organism evidence="1 2">
    <name type="scientific">Enterobacter kobei</name>
    <dbReference type="NCBI Taxonomy" id="208224"/>
    <lineage>
        <taxon>Bacteria</taxon>
        <taxon>Pseudomonadati</taxon>
        <taxon>Pseudomonadota</taxon>
        <taxon>Gammaproteobacteria</taxon>
        <taxon>Enterobacterales</taxon>
        <taxon>Enterobacteriaceae</taxon>
        <taxon>Enterobacter</taxon>
        <taxon>Enterobacter cloacae complex</taxon>
    </lineage>
</organism>
<sequence>MKTLPALTEDAVIDLAREGGVAYMPRLAAPRRIALSELDEQQRDRVCSILRRSLPLGQDAGKSDSPGRGDQRYFRIQISWTQQNSTHHTDVVVLIAESDAPSELEELWRRGKDCVCD</sequence>
<reference evidence="1" key="1">
    <citation type="submission" date="2021-04" db="EMBL/GenBank/DDBJ databases">
        <title>Difference and commonality of drug resistance evolution in various bacteria. and drug sensitivity profiles.</title>
        <authorList>
            <person name="Maeda T."/>
            <person name="Shibai A."/>
            <person name="Kawada K."/>
            <person name="Kotani H."/>
            <person name="Tarusawa Y."/>
            <person name="Tanabe K."/>
            <person name="Furusawa C."/>
        </authorList>
    </citation>
    <scope>NUCLEOTIDE SEQUENCE</scope>
    <source>
        <strain evidence="1">JCM 8580</strain>
    </source>
</reference>
<name>A0AA86J1A9_9ENTR</name>